<evidence type="ECO:0008006" key="3">
    <source>
        <dbReference type="Google" id="ProtNLM"/>
    </source>
</evidence>
<keyword evidence="2" id="KW-1185">Reference proteome</keyword>
<reference evidence="1" key="1">
    <citation type="journal article" date="2021" name="Microb. Physiol.">
        <title>Proteogenomic Insights into the Physiology of Marine, Sulfate-Reducing, Filamentous Desulfonema limicola and Desulfonema magnum.</title>
        <authorList>
            <person name="Schnaars V."/>
            <person name="Wohlbrand L."/>
            <person name="Scheve S."/>
            <person name="Hinrichs C."/>
            <person name="Reinhardt R."/>
            <person name="Rabus R."/>
        </authorList>
    </citation>
    <scope>NUCLEOTIDE SEQUENCE</scope>
    <source>
        <strain evidence="1">4be13</strain>
    </source>
</reference>
<dbReference type="KEGG" id="dmm:dnm_065310"/>
<protein>
    <recommendedName>
        <fullName evidence="3">Periplasmic heavy metal sensor</fullName>
    </recommendedName>
</protein>
<dbReference type="Proteomes" id="UP000663722">
    <property type="component" value="Chromosome"/>
</dbReference>
<accession>A0A975BRX5</accession>
<evidence type="ECO:0000313" key="1">
    <source>
        <dbReference type="EMBL" id="QTA90470.1"/>
    </source>
</evidence>
<name>A0A975BRX5_9BACT</name>
<organism evidence="1 2">
    <name type="scientific">Desulfonema magnum</name>
    <dbReference type="NCBI Taxonomy" id="45655"/>
    <lineage>
        <taxon>Bacteria</taxon>
        <taxon>Pseudomonadati</taxon>
        <taxon>Thermodesulfobacteriota</taxon>
        <taxon>Desulfobacteria</taxon>
        <taxon>Desulfobacterales</taxon>
        <taxon>Desulfococcaceae</taxon>
        <taxon>Desulfonema</taxon>
    </lineage>
</organism>
<dbReference type="EMBL" id="CP061800">
    <property type="protein sequence ID" value="QTA90470.1"/>
    <property type="molecule type" value="Genomic_DNA"/>
</dbReference>
<dbReference type="RefSeq" id="WP_207678661.1">
    <property type="nucleotide sequence ID" value="NZ_CP061800.1"/>
</dbReference>
<gene>
    <name evidence="1" type="ORF">dnm_065310</name>
</gene>
<proteinExistence type="predicted"/>
<evidence type="ECO:0000313" key="2">
    <source>
        <dbReference type="Proteomes" id="UP000663722"/>
    </source>
</evidence>
<sequence length="134" mass="15564">MKMNKIKIIAGVVFVFFLGGVIGSVGTGIYIRHRIEAFAKGGGPLGKRVLAMKKLSAELDLTPSQRLEIEKIVDNTLTRLHEFRRKHHPELEKIFDHAVLAIKKHLNDEQKQKMDELSEKLKKRWCRKKFRHRP</sequence>
<dbReference type="AlphaFoldDB" id="A0A975BRX5"/>